<dbReference type="RefSeq" id="XP_055860229.1">
    <property type="nucleotide sequence ID" value="XM_056004254.1"/>
</dbReference>
<keyword evidence="1" id="KW-1185">Reference proteome</keyword>
<gene>
    <name evidence="2" type="primary">LOC106077540</name>
</gene>
<name>A0A9W2YC03_BIOGL</name>
<proteinExistence type="predicted"/>
<sequence length="126" mass="14871">MRLYTVVRDIVYAVTFFEDVQKDLGKLKDDINIVQKKGEEWVIEDNAPFDEMKKIMQTEKENLMLKIVDILKDIKKKCDICVDEETPKDTNSCNEEKLKSTMNNYTLNSDVVFKRKGLIYFFKFLA</sequence>
<reference evidence="2" key="1">
    <citation type="submission" date="2025-08" db="UniProtKB">
        <authorList>
            <consortium name="RefSeq"/>
        </authorList>
    </citation>
    <scope>IDENTIFICATION</scope>
</reference>
<protein>
    <submittedName>
        <fullName evidence="2">Uncharacterized protein LOC106077540 isoform X1</fullName>
    </submittedName>
</protein>
<dbReference type="Proteomes" id="UP001165740">
    <property type="component" value="Chromosome 11"/>
</dbReference>
<dbReference type="AlphaFoldDB" id="A0A9W2YC03"/>
<dbReference type="GeneID" id="106077540"/>
<organism evidence="1 2">
    <name type="scientific">Biomphalaria glabrata</name>
    <name type="common">Bloodfluke planorb</name>
    <name type="synonym">Freshwater snail</name>
    <dbReference type="NCBI Taxonomy" id="6526"/>
    <lineage>
        <taxon>Eukaryota</taxon>
        <taxon>Metazoa</taxon>
        <taxon>Spiralia</taxon>
        <taxon>Lophotrochozoa</taxon>
        <taxon>Mollusca</taxon>
        <taxon>Gastropoda</taxon>
        <taxon>Heterobranchia</taxon>
        <taxon>Euthyneura</taxon>
        <taxon>Panpulmonata</taxon>
        <taxon>Hygrophila</taxon>
        <taxon>Lymnaeoidea</taxon>
        <taxon>Planorbidae</taxon>
        <taxon>Biomphalaria</taxon>
    </lineage>
</organism>
<evidence type="ECO:0000313" key="2">
    <source>
        <dbReference type="RefSeq" id="XP_055860229.1"/>
    </source>
</evidence>
<evidence type="ECO:0000313" key="1">
    <source>
        <dbReference type="Proteomes" id="UP001165740"/>
    </source>
</evidence>
<accession>A0A9W2YC03</accession>